<feature type="region of interest" description="Disordered" evidence="8">
    <location>
        <begin position="322"/>
        <end position="341"/>
    </location>
</feature>
<dbReference type="EC" id="3.6.4.13" evidence="7"/>
<keyword evidence="3 7" id="KW-0347">Helicase</keyword>
<dbReference type="VEuPathDB" id="VectorBase:AFUN007206"/>
<dbReference type="CDD" id="cd18787">
    <property type="entry name" value="SF2_C_DEAD"/>
    <property type="match status" value="1"/>
</dbReference>
<evidence type="ECO:0000313" key="12">
    <source>
        <dbReference type="EnsemblMetazoa" id="AFUN007206-PA"/>
    </source>
</evidence>
<evidence type="ECO:0000256" key="5">
    <source>
        <dbReference type="ARBA" id="ARBA00022884"/>
    </source>
</evidence>
<evidence type="ECO:0000256" key="1">
    <source>
        <dbReference type="ARBA" id="ARBA00022741"/>
    </source>
</evidence>
<dbReference type="InterPro" id="IPR011545">
    <property type="entry name" value="DEAD/DEAH_box_helicase_dom"/>
</dbReference>
<dbReference type="PROSITE" id="PS51194">
    <property type="entry name" value="HELICASE_CTER"/>
    <property type="match status" value="1"/>
</dbReference>
<keyword evidence="4 7" id="KW-0067">ATP-binding</keyword>
<feature type="compositionally biased region" description="Basic and acidic residues" evidence="8">
    <location>
        <begin position="219"/>
        <end position="241"/>
    </location>
</feature>
<feature type="domain" description="Helicase ATP-binding" evidence="9">
    <location>
        <begin position="283"/>
        <end position="509"/>
    </location>
</feature>
<evidence type="ECO:0000256" key="8">
    <source>
        <dbReference type="SAM" id="MobiDB-lite"/>
    </source>
</evidence>
<dbReference type="PROSITE" id="PS51195">
    <property type="entry name" value="Q_MOTIF"/>
    <property type="match status" value="1"/>
</dbReference>
<dbReference type="SMART" id="SM00490">
    <property type="entry name" value="HELICc"/>
    <property type="match status" value="1"/>
</dbReference>
<feature type="short sequence motif" description="Q motif" evidence="6">
    <location>
        <begin position="251"/>
        <end position="279"/>
    </location>
</feature>
<comment type="catalytic activity">
    <reaction evidence="7">
        <text>ATP + H2O = ADP + phosphate + H(+)</text>
        <dbReference type="Rhea" id="RHEA:13065"/>
        <dbReference type="ChEBI" id="CHEBI:15377"/>
        <dbReference type="ChEBI" id="CHEBI:15378"/>
        <dbReference type="ChEBI" id="CHEBI:30616"/>
        <dbReference type="ChEBI" id="CHEBI:43474"/>
        <dbReference type="ChEBI" id="CHEBI:456216"/>
        <dbReference type="EC" id="3.6.4.13"/>
    </reaction>
</comment>
<proteinExistence type="inferred from homology"/>
<keyword evidence="1 7" id="KW-0547">Nucleotide-binding</keyword>
<dbReference type="STRING" id="62324.A0A182RLT4"/>
<dbReference type="SUPFAM" id="SSF52540">
    <property type="entry name" value="P-loop containing nucleoside triphosphate hydrolases"/>
    <property type="match status" value="1"/>
</dbReference>
<dbReference type="SMART" id="SM00487">
    <property type="entry name" value="DEXDc"/>
    <property type="match status" value="1"/>
</dbReference>
<dbReference type="Pfam" id="PF00271">
    <property type="entry name" value="Helicase_C"/>
    <property type="match status" value="1"/>
</dbReference>
<feature type="compositionally biased region" description="Basic and acidic residues" evidence="8">
    <location>
        <begin position="108"/>
        <end position="117"/>
    </location>
</feature>
<feature type="compositionally biased region" description="Basic and acidic residues" evidence="8">
    <location>
        <begin position="128"/>
        <end position="139"/>
    </location>
</feature>
<evidence type="ECO:0000256" key="7">
    <source>
        <dbReference type="RuleBase" id="RU365068"/>
    </source>
</evidence>
<feature type="compositionally biased region" description="Acidic residues" evidence="8">
    <location>
        <begin position="89"/>
        <end position="98"/>
    </location>
</feature>
<dbReference type="CDD" id="cd17946">
    <property type="entry name" value="DEADc_DDX24"/>
    <property type="match status" value="1"/>
</dbReference>
<dbReference type="InterPro" id="IPR027417">
    <property type="entry name" value="P-loop_NTPase"/>
</dbReference>
<evidence type="ECO:0000259" key="10">
    <source>
        <dbReference type="PROSITE" id="PS51194"/>
    </source>
</evidence>
<evidence type="ECO:0000256" key="6">
    <source>
        <dbReference type="PROSITE-ProRule" id="PRU00552"/>
    </source>
</evidence>
<name>A0A182RLT4_ANOFN</name>
<feature type="region of interest" description="Disordered" evidence="8">
    <location>
        <begin position="58"/>
        <end position="242"/>
    </location>
</feature>
<accession>A0A182RLT4</accession>
<feature type="compositionally biased region" description="Basic and acidic residues" evidence="8">
    <location>
        <begin position="61"/>
        <end position="75"/>
    </location>
</feature>
<feature type="compositionally biased region" description="Acidic residues" evidence="8">
    <location>
        <begin position="118"/>
        <end position="127"/>
    </location>
</feature>
<dbReference type="EnsemblMetazoa" id="AFUN007206-RA">
    <property type="protein sequence ID" value="AFUN007206-PA"/>
    <property type="gene ID" value="AFUN007206"/>
</dbReference>
<dbReference type="GO" id="GO:0003724">
    <property type="term" value="F:RNA helicase activity"/>
    <property type="evidence" value="ECO:0007669"/>
    <property type="project" value="UniProtKB-EC"/>
</dbReference>
<evidence type="ECO:0000259" key="9">
    <source>
        <dbReference type="PROSITE" id="PS51192"/>
    </source>
</evidence>
<feature type="domain" description="Helicase C-terminal" evidence="10">
    <location>
        <begin position="558"/>
        <end position="730"/>
    </location>
</feature>
<evidence type="ECO:0000256" key="3">
    <source>
        <dbReference type="ARBA" id="ARBA00022806"/>
    </source>
</evidence>
<sequence length="835" mass="95165">MQKQRKFNPKNVSHKFAGRKKVHNVSWQPVKLSGPVIADEGADFGGFVGLEILENYSGDFVRQEQKKGKKNDKPSGRKKKSKRKRSADSDDESDSEEEIVSKKKAKKNKAEKPRAADSTDEDEGDSGFDDHPKKKEKGTNKALVTKANATDSESDENYEQEAVSTFSMLLKPSTIKQTQQKVKDTAKESVPIISSKNSNSKKQAKESKQNVTSKGPVKSNERPEIILTKSKENDTEEEKPKPGSYSIVDYMAWFNLGVSEPIVRALADKGFKVPTEIQSQSLPVAIHGQRDLLGAAETGSGKTLAFGIPMLEGIMRMKKSKELVPNDSREHELTPPPEDFDMTEEDEQVFAEAGQTVQKNYADADKPLYGLILTPTRELAVQINDHLKAVAKYTGINIATVFGGMATVKQERLLRKCPEIVIATPGRLWELIQSNNPHLSKVEDIRFLVIDETDRMLEKGHFDELKELLELINANEDAKKLRRNYIFSATLTMDHEMPDHLKKKVKKSKNVLKQTPGQRMNNLIEVIGITNPKIVDLTQDHGTARTLTESRILCQAEQKDFYLYYFLERHPGRTLVFCNSIDCVKRLVSLFDYLNCQPHSLFGSMQQRQRLKNLERFTANPRALLIATDVAARGLDIPNVDHVIHFQVPKTTENYVHRSGRTARASKEGLTLLLIAPNEVKDYVKLNQDLGRTEDLPLYPTNERMMRQVRERILLAREIERTDLQQRREGAKRSWEDQVAKEFQSDSEVDSDQEEMRRMEETKRKRLFRAKRLELSQLLAKPIVADRIELNYPSLNIDAAKRLQTEKNQSAISIVRKAEEQRIIEKKQRNKKKRN</sequence>
<dbReference type="InterPro" id="IPR014001">
    <property type="entry name" value="Helicase_ATP-bd"/>
</dbReference>
<feature type="region of interest" description="Disordered" evidence="8">
    <location>
        <begin position="728"/>
        <end position="757"/>
    </location>
</feature>
<dbReference type="Gene3D" id="3.40.50.300">
    <property type="entry name" value="P-loop containing nucleotide triphosphate hydrolases"/>
    <property type="match status" value="2"/>
</dbReference>
<feature type="compositionally biased region" description="Basic residues" evidence="8">
    <location>
        <begin position="76"/>
        <end position="85"/>
    </location>
</feature>
<keyword evidence="5 7" id="KW-0694">RNA-binding</keyword>
<keyword evidence="2 7" id="KW-0378">Hydrolase</keyword>
<feature type="compositionally biased region" description="Basic and acidic residues" evidence="8">
    <location>
        <begin position="322"/>
        <end position="333"/>
    </location>
</feature>
<feature type="compositionally biased region" description="Basic and acidic residues" evidence="8">
    <location>
        <begin position="728"/>
        <end position="744"/>
    </location>
</feature>
<feature type="domain" description="DEAD-box RNA helicase Q" evidence="11">
    <location>
        <begin position="251"/>
        <end position="279"/>
    </location>
</feature>
<evidence type="ECO:0000259" key="11">
    <source>
        <dbReference type="PROSITE" id="PS51195"/>
    </source>
</evidence>
<dbReference type="GO" id="GO:0005524">
    <property type="term" value="F:ATP binding"/>
    <property type="evidence" value="ECO:0007669"/>
    <property type="project" value="UniProtKB-UniRule"/>
</dbReference>
<evidence type="ECO:0000256" key="2">
    <source>
        <dbReference type="ARBA" id="ARBA00022801"/>
    </source>
</evidence>
<dbReference type="GO" id="GO:0003723">
    <property type="term" value="F:RNA binding"/>
    <property type="evidence" value="ECO:0007669"/>
    <property type="project" value="UniProtKB-UniRule"/>
</dbReference>
<protein>
    <recommendedName>
        <fullName evidence="7">ATP-dependent RNA helicase</fullName>
        <ecNumber evidence="7">3.6.4.13</ecNumber>
    </recommendedName>
</protein>
<dbReference type="Pfam" id="PF00270">
    <property type="entry name" value="DEAD"/>
    <property type="match status" value="1"/>
</dbReference>
<feature type="region of interest" description="Disordered" evidence="8">
    <location>
        <begin position="1"/>
        <end position="23"/>
    </location>
</feature>
<reference evidence="12" key="1">
    <citation type="submission" date="2020-05" db="UniProtKB">
        <authorList>
            <consortium name="EnsemblMetazoa"/>
        </authorList>
    </citation>
    <scope>IDENTIFICATION</scope>
    <source>
        <strain evidence="12">FUMOZ</strain>
    </source>
</reference>
<organism evidence="12">
    <name type="scientific">Anopheles funestus</name>
    <name type="common">African malaria mosquito</name>
    <dbReference type="NCBI Taxonomy" id="62324"/>
    <lineage>
        <taxon>Eukaryota</taxon>
        <taxon>Metazoa</taxon>
        <taxon>Ecdysozoa</taxon>
        <taxon>Arthropoda</taxon>
        <taxon>Hexapoda</taxon>
        <taxon>Insecta</taxon>
        <taxon>Pterygota</taxon>
        <taxon>Neoptera</taxon>
        <taxon>Endopterygota</taxon>
        <taxon>Diptera</taxon>
        <taxon>Nematocera</taxon>
        <taxon>Culicoidea</taxon>
        <taxon>Culicidae</taxon>
        <taxon>Anophelinae</taxon>
        <taxon>Anopheles</taxon>
    </lineage>
</organism>
<evidence type="ECO:0000256" key="4">
    <source>
        <dbReference type="ARBA" id="ARBA00022840"/>
    </source>
</evidence>
<dbReference type="InterPro" id="IPR014014">
    <property type="entry name" value="RNA_helicase_DEAD_Q_motif"/>
</dbReference>
<dbReference type="PROSITE" id="PS51192">
    <property type="entry name" value="HELICASE_ATP_BIND_1"/>
    <property type="match status" value="1"/>
</dbReference>
<comment type="similarity">
    <text evidence="7">Belongs to the DEAD box helicase family.</text>
</comment>
<dbReference type="InterPro" id="IPR001650">
    <property type="entry name" value="Helicase_C-like"/>
</dbReference>
<comment type="function">
    <text evidence="7">RNA helicase.</text>
</comment>
<dbReference type="GO" id="GO:0016787">
    <property type="term" value="F:hydrolase activity"/>
    <property type="evidence" value="ECO:0007669"/>
    <property type="project" value="UniProtKB-KW"/>
</dbReference>
<dbReference type="AlphaFoldDB" id="A0A182RLT4"/>
<dbReference type="VEuPathDB" id="VectorBase:AFUN2_008150"/>
<dbReference type="PANTHER" id="PTHR24031">
    <property type="entry name" value="RNA HELICASE"/>
    <property type="match status" value="1"/>
</dbReference>
<comment type="domain">
    <text evidence="7">The Q motif is unique to and characteristic of the DEAD box family of RNA helicases and controls ATP binding and hydrolysis.</text>
</comment>